<name>A0ABS2YRG0_POLSE</name>
<reference evidence="10" key="1">
    <citation type="journal article" date="2021" name="Cell">
        <title>Tracing the genetic footprints of vertebrate landing in non-teleost ray-finned fishes.</title>
        <authorList>
            <person name="Bi X."/>
            <person name="Wang K."/>
            <person name="Yang L."/>
            <person name="Pan H."/>
            <person name="Jiang H."/>
            <person name="Wei Q."/>
            <person name="Fang M."/>
            <person name="Yu H."/>
            <person name="Zhu C."/>
            <person name="Cai Y."/>
            <person name="He Y."/>
            <person name="Gan X."/>
            <person name="Zeng H."/>
            <person name="Yu D."/>
            <person name="Zhu Y."/>
            <person name="Jiang H."/>
            <person name="Qiu Q."/>
            <person name="Yang H."/>
            <person name="Zhang Y.E."/>
            <person name="Wang W."/>
            <person name="Zhu M."/>
            <person name="He S."/>
            <person name="Zhang G."/>
        </authorList>
    </citation>
    <scope>NUCLEOTIDE SEQUENCE</scope>
    <source>
        <strain evidence="10">Bchr_001</strain>
    </source>
</reference>
<accession>A0ABS2YRG0</accession>
<feature type="region of interest" description="Disordered" evidence="8">
    <location>
        <begin position="1"/>
        <end position="32"/>
    </location>
</feature>
<feature type="non-terminal residue" evidence="10">
    <location>
        <position position="1"/>
    </location>
</feature>
<protein>
    <submittedName>
        <fullName evidence="10">CMA1 Chymase</fullName>
    </submittedName>
</protein>
<keyword evidence="4 7" id="KW-0720">Serine protease</keyword>
<evidence type="ECO:0000256" key="4">
    <source>
        <dbReference type="ARBA" id="ARBA00022825"/>
    </source>
</evidence>
<evidence type="ECO:0000259" key="9">
    <source>
        <dbReference type="PROSITE" id="PS50240"/>
    </source>
</evidence>
<dbReference type="PROSITE" id="PS00134">
    <property type="entry name" value="TRYPSIN_HIS"/>
    <property type="match status" value="1"/>
</dbReference>
<comment type="caution">
    <text evidence="10">The sequence shown here is derived from an EMBL/GenBank/DDBJ whole genome shotgun (WGS) entry which is preliminary data.</text>
</comment>
<dbReference type="InterPro" id="IPR043504">
    <property type="entry name" value="Peptidase_S1_PA_chymotrypsin"/>
</dbReference>
<keyword evidence="6" id="KW-1015">Disulfide bond</keyword>
<keyword evidence="5" id="KW-0865">Zymogen</keyword>
<feature type="domain" description="Peptidase S1" evidence="9">
    <location>
        <begin position="218"/>
        <end position="435"/>
    </location>
</feature>
<dbReference type="InterPro" id="IPR001254">
    <property type="entry name" value="Trypsin_dom"/>
</dbReference>
<keyword evidence="11" id="KW-1185">Reference proteome</keyword>
<evidence type="ECO:0000256" key="5">
    <source>
        <dbReference type="ARBA" id="ARBA00023145"/>
    </source>
</evidence>
<evidence type="ECO:0000313" key="11">
    <source>
        <dbReference type="Proteomes" id="UP001166052"/>
    </source>
</evidence>
<feature type="domain" description="Peptidase S1" evidence="9">
    <location>
        <begin position="74"/>
        <end position="215"/>
    </location>
</feature>
<dbReference type="PROSITE" id="PS50240">
    <property type="entry name" value="TRYPSIN_DOM"/>
    <property type="match status" value="2"/>
</dbReference>
<dbReference type="PRINTS" id="PR00722">
    <property type="entry name" value="CHYMOTRYPSIN"/>
</dbReference>
<evidence type="ECO:0000256" key="8">
    <source>
        <dbReference type="SAM" id="MobiDB-lite"/>
    </source>
</evidence>
<feature type="non-terminal residue" evidence="10">
    <location>
        <position position="440"/>
    </location>
</feature>
<evidence type="ECO:0000256" key="6">
    <source>
        <dbReference type="ARBA" id="ARBA00023157"/>
    </source>
</evidence>
<dbReference type="EMBL" id="JAAWVN010000931">
    <property type="protein sequence ID" value="MBN3289058.1"/>
    <property type="molecule type" value="Genomic_DNA"/>
</dbReference>
<evidence type="ECO:0000256" key="3">
    <source>
        <dbReference type="ARBA" id="ARBA00022801"/>
    </source>
</evidence>
<proteinExistence type="predicted"/>
<dbReference type="Proteomes" id="UP001166052">
    <property type="component" value="Unassembled WGS sequence"/>
</dbReference>
<keyword evidence="2" id="KW-0732">Signal</keyword>
<dbReference type="PANTHER" id="PTHR24271">
    <property type="entry name" value="KALLIKREIN-RELATED"/>
    <property type="match status" value="1"/>
</dbReference>
<dbReference type="InterPro" id="IPR001314">
    <property type="entry name" value="Peptidase_S1A"/>
</dbReference>
<dbReference type="PANTHER" id="PTHR24271:SF81">
    <property type="entry name" value="GRANZYME B"/>
    <property type="match status" value="1"/>
</dbReference>
<dbReference type="Gene3D" id="2.40.10.10">
    <property type="entry name" value="Trypsin-like serine proteases"/>
    <property type="match status" value="2"/>
</dbReference>
<evidence type="ECO:0000256" key="1">
    <source>
        <dbReference type="ARBA" id="ARBA00022670"/>
    </source>
</evidence>
<dbReference type="PROSITE" id="PS00135">
    <property type="entry name" value="TRYPSIN_SER"/>
    <property type="match status" value="1"/>
</dbReference>
<evidence type="ECO:0000313" key="10">
    <source>
        <dbReference type="EMBL" id="MBN3289058.1"/>
    </source>
</evidence>
<keyword evidence="3 7" id="KW-0378">Hydrolase</keyword>
<keyword evidence="1 7" id="KW-0645">Protease</keyword>
<dbReference type="InterPro" id="IPR018114">
    <property type="entry name" value="TRYPSIN_HIS"/>
</dbReference>
<dbReference type="InterPro" id="IPR009003">
    <property type="entry name" value="Peptidase_S1_PA"/>
</dbReference>
<feature type="compositionally biased region" description="Acidic residues" evidence="8">
    <location>
        <begin position="12"/>
        <end position="22"/>
    </location>
</feature>
<dbReference type="CDD" id="cd00190">
    <property type="entry name" value="Tryp_SPc"/>
    <property type="match status" value="1"/>
</dbReference>
<gene>
    <name evidence="10" type="primary">Cma1_1</name>
    <name evidence="10" type="ORF">GTO92_0008566</name>
</gene>
<evidence type="ECO:0000256" key="7">
    <source>
        <dbReference type="RuleBase" id="RU363034"/>
    </source>
</evidence>
<feature type="compositionally biased region" description="Basic and acidic residues" evidence="8">
    <location>
        <begin position="1"/>
        <end position="11"/>
    </location>
</feature>
<dbReference type="SMART" id="SM00020">
    <property type="entry name" value="Tryp_SPc"/>
    <property type="match status" value="2"/>
</dbReference>
<sequence>MKDIERNGNYEKEEEEEEEDEGVNPHHPPTMSDFGYKDMDYKAKVQKQSAMLRVYWITITAVCVGLEGVSGDKIIDGTEAKAHSRPYMAFLRIRKGKNMYNCDGFLIHPNFILTAAHCQGENITVRLGAHNLLKNERSQQVIPVEKIIPHECYNEITLVDDIMLLKVSTPITLPMSEFEYKDMDCKAKLQKQSAMLQVYWITIAAVCVGLAGVSGDKIIDGTEAKAHSRPYMAFLEIRKGKNISSCGGFLILPNFILTAAHCQGKSITVLLGAHDLSKKESSQQVIPVEKIIPHESYNDITLENDIMLLKLQHKANLTNEVKTISIPKRNEAFNHKKCSVAGWGRTKTNGTGSHVLREVEVNVNFISRSRIFARGNGIKGACNGDSGGPLVCPGFINKPTAVGIVSYGPKTCEDQGSNAYTKVSAYRDWIEKKINASSSA</sequence>
<dbReference type="InterPro" id="IPR033116">
    <property type="entry name" value="TRYPSIN_SER"/>
</dbReference>
<evidence type="ECO:0000256" key="2">
    <source>
        <dbReference type="ARBA" id="ARBA00022729"/>
    </source>
</evidence>
<dbReference type="SUPFAM" id="SSF50494">
    <property type="entry name" value="Trypsin-like serine proteases"/>
    <property type="match status" value="2"/>
</dbReference>
<organism evidence="10 11">
    <name type="scientific">Polypterus senegalus</name>
    <name type="common">Senegal bichir</name>
    <dbReference type="NCBI Taxonomy" id="55291"/>
    <lineage>
        <taxon>Eukaryota</taxon>
        <taxon>Metazoa</taxon>
        <taxon>Chordata</taxon>
        <taxon>Craniata</taxon>
        <taxon>Vertebrata</taxon>
        <taxon>Euteleostomi</taxon>
        <taxon>Actinopterygii</taxon>
        <taxon>Polypteriformes</taxon>
        <taxon>Polypteridae</taxon>
        <taxon>Polypterus</taxon>
    </lineage>
</organism>
<dbReference type="Pfam" id="PF00089">
    <property type="entry name" value="Trypsin"/>
    <property type="match status" value="2"/>
</dbReference>